<evidence type="ECO:0000256" key="6">
    <source>
        <dbReference type="ARBA" id="ARBA00022989"/>
    </source>
</evidence>
<keyword evidence="7" id="KW-0843">Virulence</keyword>
<evidence type="ECO:0000256" key="7">
    <source>
        <dbReference type="ARBA" id="ARBA00023026"/>
    </source>
</evidence>
<dbReference type="AlphaFoldDB" id="C8NIV6"/>
<evidence type="ECO:0000256" key="9">
    <source>
        <dbReference type="ARBA" id="ARBA00046722"/>
    </source>
</evidence>
<evidence type="ECO:0000256" key="1">
    <source>
        <dbReference type="ARBA" id="ARBA00004651"/>
    </source>
</evidence>
<keyword evidence="6 11" id="KW-1133">Transmembrane helix</keyword>
<keyword evidence="13" id="KW-1185">Reference proteome</keyword>
<evidence type="ECO:0000256" key="3">
    <source>
        <dbReference type="ARBA" id="ARBA00020819"/>
    </source>
</evidence>
<comment type="subcellular location">
    <subcellularLocation>
        <location evidence="1">Cell membrane</location>
        <topology evidence="1">Multi-pass membrane protein</topology>
    </subcellularLocation>
</comment>
<dbReference type="Proteomes" id="UP000005926">
    <property type="component" value="Unassembled WGS sequence"/>
</dbReference>
<keyword evidence="10" id="KW-0175">Coiled coil</keyword>
<sequence length="1077" mass="119562">MKHKKVFLFSGVLLVLVLLLALAGVVKPQNTSRTSSTQEHSSAKNDVSIAIVNEDSGTTYNGDQVSMANVLIDSFAKTTPYKVETVSRSTAEKGLENGNYQVMVIMPSHFSQDALSLEETAPKRALFQYKVNADKQVLVKQAEQAVSDLKQAFNQDMIRIYFSSVIANLKTAQNQVMGVVKNQGDTVSQFEDTLLNPLTQYSQQFTGLSNSSKNATEVMENFNTVIQNTNTSFTQIISVNKTYDEEIARIKQLQDAWTQSVLKRENELAVYDKGISSLTVNDPLKIMQDINSKDLPSLNNSQDLTKILENSNQLNQRLNDFLTDIKKRNEEISTYLSTTYKEKIKQAVAESLSDNSNQTKKTLGLMVSELRNNIDKQVISSAKQISLYDDATIDRMALPEADKQFLKNTVHFVQKVNPSATVQTSRKDEFVNTKQNEIKNKPISGAMTINDIAGKVKKIVFTVDSHYNLQSLTIDGQNVSFTQNGASVEVTSGFNPSAKQLRVAYELKHKNESISDAGWFAPIASNVKVITEESIAHLSDAQKQALLSNVSKLNESIKQSNKVIQAFNTYQESGAATPQKFNSLNALDENSVTVNASEQAIQRIYSESDTRTVFTDSKQFLGELSSAVFNDVKSYLEFAGQVKAVYGVDLYSNRQADPKQPASDSLYAQLALDRLDEVLVDLVTNTLTNDVKDKLVIPSEFTTETSALSTDVQALKNNIDAYQKLMRDVNSELTKAVAQTQKVKETLESKPIFVDSEKRDNTDLTNVGLAINKDLATLMQASRSLMDNTKNHQQIATTIRQEYNRLNEDVKSLENKGTEYKNSVATMDEVMAKEYESNSSFLKEFTQVMSNTQSGNTANTVVYDYLSHPVDGSIADVRSSSNSRQQTDNRTGVLMVLIIAVMTLAFVYMLQHGNWQILETNKYLSNQPTVNFLPLALLAGIGALIGLFVSVVVGMKLNLPADQLFVLCGVSLVIGVSIIFMHHALMTWLKAYGLLVSLAFVVIYVISLGQLFDTYYGSVSPLLTYLTPFISAEEMLHTVINQQPTSWISVLIISLVGILGFVGSMLFYRKNNQTIKE</sequence>
<dbReference type="PANTHER" id="PTHR43077">
    <property type="entry name" value="TRANSPORT PERMEASE YVFS-RELATED"/>
    <property type="match status" value="1"/>
</dbReference>
<dbReference type="GO" id="GO:0005886">
    <property type="term" value="C:plasma membrane"/>
    <property type="evidence" value="ECO:0007669"/>
    <property type="project" value="UniProtKB-SubCell"/>
</dbReference>
<evidence type="ECO:0000256" key="11">
    <source>
        <dbReference type="SAM" id="Phobius"/>
    </source>
</evidence>
<dbReference type="STRING" id="638301.HMPREF0444_1851"/>
<dbReference type="PANTHER" id="PTHR43077:SF10">
    <property type="entry name" value="TRANSPORT PERMEASE PROTEIN"/>
    <property type="match status" value="1"/>
</dbReference>
<dbReference type="HOGENOM" id="CLU_294383_0_0_9"/>
<dbReference type="eggNOG" id="COG1511">
    <property type="taxonomic scope" value="Bacteria"/>
</dbReference>
<feature type="transmembrane region" description="Helical" evidence="11">
    <location>
        <begin position="992"/>
        <end position="1012"/>
    </location>
</feature>
<organism evidence="12 13">
    <name type="scientific">Granulicatella adiacens ATCC 49175</name>
    <dbReference type="NCBI Taxonomy" id="638301"/>
    <lineage>
        <taxon>Bacteria</taxon>
        <taxon>Bacillati</taxon>
        <taxon>Bacillota</taxon>
        <taxon>Bacilli</taxon>
        <taxon>Lactobacillales</taxon>
        <taxon>Carnobacteriaceae</taxon>
        <taxon>Granulicatella</taxon>
    </lineage>
</organism>
<comment type="similarity">
    <text evidence="2">Belongs to the EsaA family.</text>
</comment>
<dbReference type="InterPro" id="IPR051328">
    <property type="entry name" value="T7SS_ABC-Transporter"/>
</dbReference>
<feature type="transmembrane region" description="Helical" evidence="11">
    <location>
        <begin position="964"/>
        <end position="985"/>
    </location>
</feature>
<evidence type="ECO:0000256" key="4">
    <source>
        <dbReference type="ARBA" id="ARBA00022475"/>
    </source>
</evidence>
<evidence type="ECO:0000256" key="2">
    <source>
        <dbReference type="ARBA" id="ARBA00008338"/>
    </source>
</evidence>
<name>C8NIV6_9LACT</name>
<keyword evidence="8 11" id="KW-0472">Membrane</keyword>
<evidence type="ECO:0000256" key="8">
    <source>
        <dbReference type="ARBA" id="ARBA00023136"/>
    </source>
</evidence>
<keyword evidence="5 11" id="KW-0812">Transmembrane</keyword>
<feature type="transmembrane region" description="Helical" evidence="11">
    <location>
        <begin position="1047"/>
        <end position="1068"/>
    </location>
</feature>
<dbReference type="InterPro" id="IPR023838">
    <property type="entry name" value="T7SS_EsaA"/>
</dbReference>
<protein>
    <recommendedName>
        <fullName evidence="3">Type VII secretion system accessory factor EsaA</fullName>
    </recommendedName>
</protein>
<gene>
    <name evidence="12" type="primary">esaA</name>
    <name evidence="12" type="ORF">HMPREF0444_1851</name>
</gene>
<proteinExistence type="inferred from homology"/>
<evidence type="ECO:0000256" key="10">
    <source>
        <dbReference type="SAM" id="Coils"/>
    </source>
</evidence>
<dbReference type="Gene3D" id="3.40.1710.10">
    <property type="entry name" value="abc type-2 transporter like domain"/>
    <property type="match status" value="1"/>
</dbReference>
<feature type="transmembrane region" description="Helical" evidence="11">
    <location>
        <begin position="930"/>
        <end position="952"/>
    </location>
</feature>
<evidence type="ECO:0000313" key="13">
    <source>
        <dbReference type="Proteomes" id="UP000005926"/>
    </source>
</evidence>
<dbReference type="EMBL" id="ACKZ01000029">
    <property type="protein sequence ID" value="EEW36503.1"/>
    <property type="molecule type" value="Genomic_DNA"/>
</dbReference>
<feature type="transmembrane region" description="Helical" evidence="11">
    <location>
        <begin position="892"/>
        <end position="910"/>
    </location>
</feature>
<dbReference type="NCBIfam" id="TIGR03929">
    <property type="entry name" value="T7_esaA_Nterm"/>
    <property type="match status" value="1"/>
</dbReference>
<dbReference type="RefSeq" id="WP_005606493.1">
    <property type="nucleotide sequence ID" value="NZ_CP102283.1"/>
</dbReference>
<keyword evidence="4" id="KW-1003">Cell membrane</keyword>
<evidence type="ECO:0000256" key="5">
    <source>
        <dbReference type="ARBA" id="ARBA00022692"/>
    </source>
</evidence>
<comment type="caution">
    <text evidence="12">The sequence shown here is derived from an EMBL/GenBank/DDBJ whole genome shotgun (WGS) entry which is preliminary data.</text>
</comment>
<evidence type="ECO:0000313" key="12">
    <source>
        <dbReference type="EMBL" id="EEW36503.1"/>
    </source>
</evidence>
<feature type="coiled-coil region" evidence="10">
    <location>
        <begin position="796"/>
        <end position="823"/>
    </location>
</feature>
<feature type="coiled-coil region" evidence="10">
    <location>
        <begin position="712"/>
        <end position="750"/>
    </location>
</feature>
<comment type="subunit">
    <text evidence="9">Homodimer. Interacts with EssB.</text>
</comment>
<reference evidence="12 13" key="1">
    <citation type="submission" date="2009-08" db="EMBL/GenBank/DDBJ databases">
        <authorList>
            <person name="Muzny D."/>
            <person name="Qin X."/>
            <person name="Deng J."/>
            <person name="Jiang H."/>
            <person name="Liu Y."/>
            <person name="Qu J."/>
            <person name="Song X.-Z."/>
            <person name="Zhang L."/>
            <person name="Thornton R."/>
            <person name="Coyle M."/>
            <person name="Francisco L."/>
            <person name="Jackson L."/>
            <person name="Javaid M."/>
            <person name="Korchina V."/>
            <person name="Kovar C."/>
            <person name="Mata R."/>
            <person name="Mathew T."/>
            <person name="Ngo R."/>
            <person name="Nguyen L."/>
            <person name="Nguyen N."/>
            <person name="Okwuonu G."/>
            <person name="Ongeri F."/>
            <person name="Pham C."/>
            <person name="Simmons D."/>
            <person name="Wilczek-Boney K."/>
            <person name="Hale W."/>
            <person name="Jakkamsetti A."/>
            <person name="Pham P."/>
            <person name="Ruth R."/>
            <person name="San Lucas F."/>
            <person name="Warren J."/>
            <person name="Zhang J."/>
            <person name="Zhao Z."/>
            <person name="Zhou C."/>
            <person name="Zhu D."/>
            <person name="Lee S."/>
            <person name="Bess C."/>
            <person name="Blankenburg K."/>
            <person name="Forbes L."/>
            <person name="Fu Q."/>
            <person name="Gubbala S."/>
            <person name="Hirani K."/>
            <person name="Jayaseelan J.C."/>
            <person name="Lara F."/>
            <person name="Munidasa M."/>
            <person name="Palculict T."/>
            <person name="Patil S."/>
            <person name="Pu L.-L."/>
            <person name="Saada N."/>
            <person name="Tang L."/>
            <person name="Weissenberger G."/>
            <person name="Zhu Y."/>
            <person name="Hemphill L."/>
            <person name="Shang Y."/>
            <person name="Youmans B."/>
            <person name="Ayvaz T."/>
            <person name="Ross M."/>
            <person name="Santibanez J."/>
            <person name="Aqrawi P."/>
            <person name="Gross S."/>
            <person name="Joshi V."/>
            <person name="Fowler G."/>
            <person name="Nazareth L."/>
            <person name="Reid J."/>
            <person name="Worley K."/>
            <person name="Petrosino J."/>
            <person name="Highlander S."/>
            <person name="Gibbs R."/>
        </authorList>
    </citation>
    <scope>NUCLEOTIDE SEQUENCE [LARGE SCALE GENOMIC DNA]</scope>
    <source>
        <strain evidence="12 13">ATCC 49175</strain>
    </source>
</reference>
<dbReference type="GeneID" id="78412391"/>
<accession>C8NIV6</accession>